<feature type="compositionally biased region" description="Basic residues" evidence="1">
    <location>
        <begin position="108"/>
        <end position="124"/>
    </location>
</feature>
<feature type="chain" id="PRO_5026347657" evidence="2">
    <location>
        <begin position="18"/>
        <end position="298"/>
    </location>
</feature>
<dbReference type="InterPro" id="IPR006631">
    <property type="entry name" value="DM4_12"/>
</dbReference>
<accession>A0A6I8V443</accession>
<proteinExistence type="predicted"/>
<feature type="compositionally biased region" description="Basic and acidic residues" evidence="1">
    <location>
        <begin position="155"/>
        <end position="168"/>
    </location>
</feature>
<dbReference type="SMART" id="SM00718">
    <property type="entry name" value="DM4_12"/>
    <property type="match status" value="1"/>
</dbReference>
<evidence type="ECO:0000313" key="3">
    <source>
        <dbReference type="Proteomes" id="UP000001819"/>
    </source>
</evidence>
<dbReference type="PANTHER" id="PTHR21398:SF22">
    <property type="entry name" value="IP12060P-RELATED"/>
    <property type="match status" value="1"/>
</dbReference>
<dbReference type="Pfam" id="PF07841">
    <property type="entry name" value="DM4_12"/>
    <property type="match status" value="1"/>
</dbReference>
<feature type="region of interest" description="Disordered" evidence="1">
    <location>
        <begin position="105"/>
        <end position="184"/>
    </location>
</feature>
<protein>
    <submittedName>
        <fullName evidence="4">Uncharacterized protein</fullName>
    </submittedName>
</protein>
<reference evidence="3" key="1">
    <citation type="submission" date="2024-06" db="UniProtKB">
        <authorList>
            <consortium name="RefSeq"/>
        </authorList>
    </citation>
    <scope>NUCLEOTIDE SEQUENCE [LARGE SCALE GENOMIC DNA]</scope>
    <source>
        <strain evidence="3">MV2-25</strain>
    </source>
</reference>
<keyword evidence="3" id="KW-1185">Reference proteome</keyword>
<evidence type="ECO:0000313" key="4">
    <source>
        <dbReference type="RefSeq" id="XP_002138341.2"/>
    </source>
</evidence>
<gene>
    <name evidence="4" type="primary">LOC6898274</name>
</gene>
<keyword evidence="2" id="KW-0732">Signal</keyword>
<dbReference type="Proteomes" id="UP000001819">
    <property type="component" value="Chromosome 3"/>
</dbReference>
<dbReference type="RefSeq" id="XP_002138341.2">
    <property type="nucleotide sequence ID" value="XM_002138305.3"/>
</dbReference>
<name>A0A6I8V443_DROPS</name>
<evidence type="ECO:0000256" key="1">
    <source>
        <dbReference type="SAM" id="MobiDB-lite"/>
    </source>
</evidence>
<dbReference type="KEGG" id="dpo:6898274"/>
<feature type="signal peptide" evidence="2">
    <location>
        <begin position="1"/>
        <end position="17"/>
    </location>
</feature>
<dbReference type="AlphaFoldDB" id="A0A6I8V443"/>
<evidence type="ECO:0000256" key="2">
    <source>
        <dbReference type="SAM" id="SignalP"/>
    </source>
</evidence>
<feature type="compositionally biased region" description="Basic residues" evidence="1">
    <location>
        <begin position="138"/>
        <end position="152"/>
    </location>
</feature>
<reference evidence="4" key="2">
    <citation type="submission" date="2025-08" db="UniProtKB">
        <authorList>
            <consortium name="RefSeq"/>
        </authorList>
    </citation>
    <scope>IDENTIFICATION</scope>
    <source>
        <strain evidence="4">MV-25-SWS-2005</strain>
        <tissue evidence="4">Whole body</tissue>
    </source>
</reference>
<organism evidence="3 4">
    <name type="scientific">Drosophila pseudoobscura pseudoobscura</name>
    <name type="common">Fruit fly</name>
    <dbReference type="NCBI Taxonomy" id="46245"/>
    <lineage>
        <taxon>Eukaryota</taxon>
        <taxon>Metazoa</taxon>
        <taxon>Ecdysozoa</taxon>
        <taxon>Arthropoda</taxon>
        <taxon>Hexapoda</taxon>
        <taxon>Insecta</taxon>
        <taxon>Pterygota</taxon>
        <taxon>Neoptera</taxon>
        <taxon>Endopterygota</taxon>
        <taxon>Diptera</taxon>
        <taxon>Brachycera</taxon>
        <taxon>Muscomorpha</taxon>
        <taxon>Ephydroidea</taxon>
        <taxon>Drosophilidae</taxon>
        <taxon>Drosophila</taxon>
        <taxon>Sophophora</taxon>
    </lineage>
</organism>
<dbReference type="InParanoid" id="A0A6I8V443"/>
<dbReference type="PANTHER" id="PTHR21398">
    <property type="entry name" value="AGAP007094-PA"/>
    <property type="match status" value="1"/>
</dbReference>
<sequence length="298" mass="33696">MDWAVLLILCSLHEIQSHFVWNTGGGSSLFVAIAIPLELHNKVFLSYNFEVSYHLPKTWTDKPPFLRHGNGTNGNYSLSDYDGLYGHHGPGGDFGDYYEDYHDNSHSGHMHKPSHHKKKKKKPLHQPASGGGGAVLKPPKHKHKRKHKHKPKPPPPKDEGDGDYKDFFEGFPLDGDGDPVPRHRHERSLLSRSKFYEILSHRFEQHGFGSGDQCLLRLICEANSYQLGNHNGVLGSLVHVMFSPTSSRYESLPNRYYIAELGGQRGSCEGYRRECKQSILDLITQPILRSMGNKSTIH</sequence>